<dbReference type="RefSeq" id="WP_274923774.1">
    <property type="nucleotide sequence ID" value="NZ_JAKELO010000002.1"/>
</dbReference>
<dbReference type="PANTHER" id="PTHR13016">
    <property type="entry name" value="AMMECR1 HOMOLOG"/>
    <property type="match status" value="1"/>
</dbReference>
<keyword evidence="4" id="KW-1185">Reference proteome</keyword>
<feature type="domain" description="AMMECR1" evidence="2">
    <location>
        <begin position="7"/>
        <end position="189"/>
    </location>
</feature>
<dbReference type="InterPro" id="IPR002733">
    <property type="entry name" value="AMMECR1_domain"/>
</dbReference>
<dbReference type="PANTHER" id="PTHR13016:SF0">
    <property type="entry name" value="AMME SYNDROME CANDIDATE GENE 1 PROTEIN"/>
    <property type="match status" value="1"/>
</dbReference>
<evidence type="ECO:0000313" key="4">
    <source>
        <dbReference type="Proteomes" id="UP001143747"/>
    </source>
</evidence>
<organism evidence="3 4">
    <name type="scientific">Methanogenium marinum</name>
    <dbReference type="NCBI Taxonomy" id="348610"/>
    <lineage>
        <taxon>Archaea</taxon>
        <taxon>Methanobacteriati</taxon>
        <taxon>Methanobacteriota</taxon>
        <taxon>Stenosarchaea group</taxon>
        <taxon>Methanomicrobia</taxon>
        <taxon>Methanomicrobiales</taxon>
        <taxon>Methanomicrobiaceae</taxon>
        <taxon>Methanogenium</taxon>
    </lineage>
</organism>
<gene>
    <name evidence="3" type="ORF">L0665_00510</name>
</gene>
<proteinExistence type="inferred from homology"/>
<dbReference type="Proteomes" id="UP001143747">
    <property type="component" value="Unassembled WGS sequence"/>
</dbReference>
<dbReference type="InterPro" id="IPR023473">
    <property type="entry name" value="AMMECR1"/>
</dbReference>
<name>A0A9Q4KR98_9EURY</name>
<dbReference type="NCBIfam" id="TIGR00296">
    <property type="entry name" value="TIGR00296 family protein"/>
    <property type="match status" value="1"/>
</dbReference>
<comment type="caution">
    <text evidence="3">The sequence shown here is derived from an EMBL/GenBank/DDBJ whole genome shotgun (WGS) entry which is preliminary data.</text>
</comment>
<dbReference type="NCBIfam" id="TIGR04335">
    <property type="entry name" value="AmmeMemoSam_A"/>
    <property type="match status" value="1"/>
</dbReference>
<dbReference type="Gene3D" id="3.30.1490.150">
    <property type="entry name" value="Hypothetical protein ph0010, domain 2"/>
    <property type="match status" value="1"/>
</dbReference>
<dbReference type="InterPro" id="IPR036071">
    <property type="entry name" value="AMMECR1_dom_sf"/>
</dbReference>
<evidence type="ECO:0000256" key="1">
    <source>
        <dbReference type="HAMAP-Rule" id="MF_00645"/>
    </source>
</evidence>
<dbReference type="InterPro" id="IPR023472">
    <property type="entry name" value="Uncharacterised_MJ0810"/>
</dbReference>
<dbReference type="PROSITE" id="PS51112">
    <property type="entry name" value="AMMECR1"/>
    <property type="match status" value="1"/>
</dbReference>
<evidence type="ECO:0000259" key="2">
    <source>
        <dbReference type="PROSITE" id="PS51112"/>
    </source>
</evidence>
<dbReference type="Pfam" id="PF01871">
    <property type="entry name" value="AMMECR1"/>
    <property type="match status" value="1"/>
</dbReference>
<reference evidence="3" key="1">
    <citation type="submission" date="2022-01" db="EMBL/GenBank/DDBJ databases">
        <title>Draft genome of Methanogenium marinum DSM 15558.</title>
        <authorList>
            <person name="Chen S.-C."/>
            <person name="You Y.-T."/>
        </authorList>
    </citation>
    <scope>NUCLEOTIDE SEQUENCE</scope>
    <source>
        <strain evidence="3">DSM 15558</strain>
    </source>
</reference>
<dbReference type="InterPro" id="IPR027623">
    <property type="entry name" value="AmmeMemoSam_A"/>
</dbReference>
<accession>A0A9Q4KR98</accession>
<dbReference type="EMBL" id="JAKELO010000002">
    <property type="protein sequence ID" value="MDE4907109.1"/>
    <property type="molecule type" value="Genomic_DNA"/>
</dbReference>
<dbReference type="Gene3D" id="3.30.700.20">
    <property type="entry name" value="Hypothetical protein ph0010, domain 1"/>
    <property type="match status" value="1"/>
</dbReference>
<dbReference type="SUPFAM" id="SSF143447">
    <property type="entry name" value="AMMECR1-like"/>
    <property type="match status" value="1"/>
</dbReference>
<dbReference type="AlphaFoldDB" id="A0A9Q4KR98"/>
<protein>
    <recommendedName>
        <fullName evidence="1">Protein L0665_00510</fullName>
    </recommendedName>
</protein>
<dbReference type="InterPro" id="IPR027485">
    <property type="entry name" value="AMMECR1_N"/>
</dbReference>
<dbReference type="HAMAP" id="MF_00645">
    <property type="entry name" value="AMMECR1"/>
    <property type="match status" value="1"/>
</dbReference>
<evidence type="ECO:0000313" key="3">
    <source>
        <dbReference type="EMBL" id="MDE4907109.1"/>
    </source>
</evidence>
<sequence>MEGISREEGATAVKLARTVLQETIGNDNLPAVLMPDSFSEKRGVFVTLNRNGELRGCIGYPTPVLSLSEAIPGAALSAALEDPRFPPVRAEELPEISIEVTVLTPPVLVSLPPAERTEAVIVGKHGLIISGYKRTGLLLPQVPVEYHWDARTFLDQVCIKAGLPPGTWRRDDTELYTFEGQIFYEEEHT</sequence>